<reference evidence="5 6" key="1">
    <citation type="submission" date="2020-05" db="EMBL/GenBank/DDBJ databases">
        <title>MicrobeNet Type strains.</title>
        <authorList>
            <person name="Nicholson A.C."/>
        </authorList>
    </citation>
    <scope>NUCLEOTIDE SEQUENCE [LARGE SCALE GENOMIC DNA]</scope>
    <source>
        <strain evidence="5 6">JCM 3224</strain>
    </source>
</reference>
<evidence type="ECO:0000256" key="1">
    <source>
        <dbReference type="ARBA" id="ARBA00006754"/>
    </source>
</evidence>
<dbReference type="AlphaFoldDB" id="A0A849BYY2"/>
<dbReference type="EMBL" id="JABELX010000006">
    <property type="protein sequence ID" value="NNH71763.1"/>
    <property type="molecule type" value="Genomic_DNA"/>
</dbReference>
<dbReference type="RefSeq" id="WP_067519577.1">
    <property type="nucleotide sequence ID" value="NZ_JABELX010000006.1"/>
</dbReference>
<dbReference type="Pfam" id="PF17853">
    <property type="entry name" value="GGDEF_2"/>
    <property type="match status" value="1"/>
</dbReference>
<dbReference type="Proteomes" id="UP000586827">
    <property type="component" value="Unassembled WGS sequence"/>
</dbReference>
<proteinExistence type="inferred from homology"/>
<gene>
    <name evidence="5" type="ORF">HLB23_18175</name>
</gene>
<organism evidence="5 6">
    <name type="scientific">Nocardia uniformis</name>
    <dbReference type="NCBI Taxonomy" id="53432"/>
    <lineage>
        <taxon>Bacteria</taxon>
        <taxon>Bacillati</taxon>
        <taxon>Actinomycetota</taxon>
        <taxon>Actinomycetes</taxon>
        <taxon>Mycobacteriales</taxon>
        <taxon>Nocardiaceae</taxon>
        <taxon>Nocardia</taxon>
    </lineage>
</organism>
<dbReference type="Gene3D" id="1.10.10.2840">
    <property type="entry name" value="PucR C-terminal helix-turn-helix domain"/>
    <property type="match status" value="1"/>
</dbReference>
<evidence type="ECO:0000259" key="2">
    <source>
        <dbReference type="Pfam" id="PF13556"/>
    </source>
</evidence>
<dbReference type="Pfam" id="PF13556">
    <property type="entry name" value="HTH_30"/>
    <property type="match status" value="1"/>
</dbReference>
<sequence length="430" mass="46063">MSAGSQLAALPNYSESVLAARTRIVTRLFDQVHDMADIGVAAIMGQIPAYAARDETFYADVHDQLAQLCRIGLGALLEDRKVTATDIAYTRRAAARRVRAGLTLVDYISAFRLGQQALWKSLMNYASDSEDDREAALSMVVPLNRFCDLAATQAANAYLEFQQYESENGQESRELLETLLAGELPDRGPQLSLAQGFGIGVEPLAPLVVVSAAVLDPPGADADSKQLTSAALARVGVNGLRTLAGAHGHDVVAVPALGRAGSTEELCERLEAMRTKLRTAGIGLAIGISPVVTGIADLPRAHQQSRTALELLPDDGGVMALPHLTPFRYLMLSADDTARHLIDPRIDALLAEDHTRGGVLAETIRAFAAADMNLREAADVLCVHHNTAKYRLGRIQELTGRNPRSVSDLIDLLVAIELQSRPAPRLSSAG</sequence>
<protein>
    <submittedName>
        <fullName evidence="5">Helix-turn-helix domain-containing protein</fullName>
    </submittedName>
</protein>
<feature type="domain" description="CdaR GGDEF-like" evidence="4">
    <location>
        <begin position="205"/>
        <end position="311"/>
    </location>
</feature>
<evidence type="ECO:0000313" key="5">
    <source>
        <dbReference type="EMBL" id="NNH71763.1"/>
    </source>
</evidence>
<dbReference type="Pfam" id="PF14361">
    <property type="entry name" value="RsbRD_N"/>
    <property type="match status" value="1"/>
</dbReference>
<evidence type="ECO:0000259" key="3">
    <source>
        <dbReference type="Pfam" id="PF14361"/>
    </source>
</evidence>
<feature type="domain" description="RsbT co-antagonist protein RsbRD N-terminal" evidence="3">
    <location>
        <begin position="35"/>
        <end position="173"/>
    </location>
</feature>
<keyword evidence="6" id="KW-1185">Reference proteome</keyword>
<dbReference type="InterPro" id="IPR025751">
    <property type="entry name" value="RsbRD_N_dom"/>
</dbReference>
<evidence type="ECO:0000259" key="4">
    <source>
        <dbReference type="Pfam" id="PF17853"/>
    </source>
</evidence>
<dbReference type="InterPro" id="IPR025736">
    <property type="entry name" value="PucR_C-HTH_dom"/>
</dbReference>
<feature type="domain" description="PucR C-terminal helix-turn-helix" evidence="2">
    <location>
        <begin position="360"/>
        <end position="417"/>
    </location>
</feature>
<dbReference type="InterPro" id="IPR042070">
    <property type="entry name" value="PucR_C-HTH_sf"/>
</dbReference>
<evidence type="ECO:0000313" key="6">
    <source>
        <dbReference type="Proteomes" id="UP000586827"/>
    </source>
</evidence>
<accession>A0A849BYY2</accession>
<name>A0A849BYY2_9NOCA</name>
<dbReference type="PANTHER" id="PTHR33744">
    <property type="entry name" value="CARBOHYDRATE DIACID REGULATOR"/>
    <property type="match status" value="1"/>
</dbReference>
<comment type="caution">
    <text evidence="5">The sequence shown here is derived from an EMBL/GenBank/DDBJ whole genome shotgun (WGS) entry which is preliminary data.</text>
</comment>
<dbReference type="InterPro" id="IPR051448">
    <property type="entry name" value="CdaR-like_regulators"/>
</dbReference>
<dbReference type="InterPro" id="IPR041522">
    <property type="entry name" value="CdaR_GGDEF"/>
</dbReference>
<comment type="similarity">
    <text evidence="1">Belongs to the CdaR family.</text>
</comment>